<proteinExistence type="predicted"/>
<feature type="domain" description="3-keto-alpha-glucoside-1,2-lyase/3-keto-2-hydroxy-glucal hydratase" evidence="2">
    <location>
        <begin position="54"/>
        <end position="245"/>
    </location>
</feature>
<dbReference type="AlphaFoldDB" id="A0A3N4PPF2"/>
<dbReference type="InterPro" id="IPR010496">
    <property type="entry name" value="AL/BT2_dom"/>
</dbReference>
<protein>
    <submittedName>
        <fullName evidence="3">DUF1080 domain-containing protein</fullName>
    </submittedName>
</protein>
<dbReference type="RefSeq" id="WP_123847562.1">
    <property type="nucleotide sequence ID" value="NZ_RPDH01000002.1"/>
</dbReference>
<feature type="chain" id="PRO_5018069501" evidence="1">
    <location>
        <begin position="25"/>
        <end position="247"/>
    </location>
</feature>
<evidence type="ECO:0000256" key="1">
    <source>
        <dbReference type="SAM" id="SignalP"/>
    </source>
</evidence>
<reference evidence="3 4" key="1">
    <citation type="submission" date="2018-11" db="EMBL/GenBank/DDBJ databases">
        <title>Chitinophaga lutea sp.nov., isolate from arsenic contaminated soil.</title>
        <authorList>
            <person name="Zong Y."/>
        </authorList>
    </citation>
    <scope>NUCLEOTIDE SEQUENCE [LARGE SCALE GENOMIC DNA]</scope>
    <source>
        <strain evidence="3 4">ZY74</strain>
    </source>
</reference>
<keyword evidence="4" id="KW-1185">Reference proteome</keyword>
<dbReference type="Proteomes" id="UP000278351">
    <property type="component" value="Unassembled WGS sequence"/>
</dbReference>
<sequence>MNMYRFSFVCVSAALLIPALSASAQQGDPKATEVWEPVPAKITPGSGTSAPSDAIVLFDGKDLSQWEGEKGGAAPWTVSGGAMTVAPKKGGIKTKASFEDFQLHIEWRTPSVVKGEGQGRGNSGIFLQSNYELQVLDNYDNRTYSNGQAASLYKQTIPLVNACKKPGEWQAYDVIWTAPRFNDDGSVKSPARITVLHNGVLVQNNTELLGKTLYIGKPFYEKHGALPIMLQDHGDLVSYRNIWIRKL</sequence>
<dbReference type="OrthoDB" id="176168at2"/>
<organism evidence="3 4">
    <name type="scientific">Chitinophaga lutea</name>
    <dbReference type="NCBI Taxonomy" id="2488634"/>
    <lineage>
        <taxon>Bacteria</taxon>
        <taxon>Pseudomonadati</taxon>
        <taxon>Bacteroidota</taxon>
        <taxon>Chitinophagia</taxon>
        <taxon>Chitinophagales</taxon>
        <taxon>Chitinophagaceae</taxon>
        <taxon>Chitinophaga</taxon>
    </lineage>
</organism>
<dbReference type="EMBL" id="RPDH01000002">
    <property type="protein sequence ID" value="RPE08559.1"/>
    <property type="molecule type" value="Genomic_DNA"/>
</dbReference>
<accession>A0A3N4PPF2</accession>
<keyword evidence="1" id="KW-0732">Signal</keyword>
<dbReference type="GO" id="GO:0016787">
    <property type="term" value="F:hydrolase activity"/>
    <property type="evidence" value="ECO:0007669"/>
    <property type="project" value="InterPro"/>
</dbReference>
<evidence type="ECO:0000313" key="4">
    <source>
        <dbReference type="Proteomes" id="UP000278351"/>
    </source>
</evidence>
<name>A0A3N4PPF2_9BACT</name>
<dbReference type="Pfam" id="PF06439">
    <property type="entry name" value="3keto-disac_hyd"/>
    <property type="match status" value="1"/>
</dbReference>
<gene>
    <name evidence="3" type="ORF">EGT74_16080</name>
</gene>
<comment type="caution">
    <text evidence="3">The sequence shown here is derived from an EMBL/GenBank/DDBJ whole genome shotgun (WGS) entry which is preliminary data.</text>
</comment>
<dbReference type="PANTHER" id="PTHR33546">
    <property type="entry name" value="LARGE, MULTIFUNCTIONAL SECRETED PROTEIN-RELATED"/>
    <property type="match status" value="1"/>
</dbReference>
<dbReference type="PANTHER" id="PTHR33546:SF1">
    <property type="entry name" value="LARGE, MULTIFUNCTIONAL SECRETED PROTEIN"/>
    <property type="match status" value="1"/>
</dbReference>
<dbReference type="Gene3D" id="2.60.120.560">
    <property type="entry name" value="Exo-inulinase, domain 1"/>
    <property type="match status" value="1"/>
</dbReference>
<evidence type="ECO:0000259" key="2">
    <source>
        <dbReference type="Pfam" id="PF06439"/>
    </source>
</evidence>
<evidence type="ECO:0000313" key="3">
    <source>
        <dbReference type="EMBL" id="RPE08559.1"/>
    </source>
</evidence>
<feature type="signal peptide" evidence="1">
    <location>
        <begin position="1"/>
        <end position="24"/>
    </location>
</feature>